<evidence type="ECO:0000313" key="4">
    <source>
        <dbReference type="Proteomes" id="UP001050975"/>
    </source>
</evidence>
<organism evidence="3 4">
    <name type="scientific">Microseira wollei NIES-4236</name>
    <dbReference type="NCBI Taxonomy" id="2530354"/>
    <lineage>
        <taxon>Bacteria</taxon>
        <taxon>Bacillati</taxon>
        <taxon>Cyanobacteriota</taxon>
        <taxon>Cyanophyceae</taxon>
        <taxon>Oscillatoriophycideae</taxon>
        <taxon>Aerosakkonematales</taxon>
        <taxon>Aerosakkonemataceae</taxon>
        <taxon>Microseira</taxon>
    </lineage>
</organism>
<dbReference type="RefSeq" id="WP_226583231.1">
    <property type="nucleotide sequence ID" value="NZ_BLAY01000053.1"/>
</dbReference>
<dbReference type="EMBL" id="BLAY01000053">
    <property type="protein sequence ID" value="GET38838.1"/>
    <property type="molecule type" value="Genomic_DNA"/>
</dbReference>
<evidence type="ECO:0000259" key="2">
    <source>
        <dbReference type="PROSITE" id="PS50943"/>
    </source>
</evidence>
<proteinExistence type="predicted"/>
<accession>A0AAV3X9J7</accession>
<dbReference type="SMART" id="SM00530">
    <property type="entry name" value="HTH_XRE"/>
    <property type="match status" value="1"/>
</dbReference>
<dbReference type="PROSITE" id="PS50943">
    <property type="entry name" value="HTH_CROC1"/>
    <property type="match status" value="1"/>
</dbReference>
<gene>
    <name evidence="3" type="ORF">MiSe_35970</name>
</gene>
<feature type="domain" description="HTH cro/C1-type" evidence="2">
    <location>
        <begin position="15"/>
        <end position="78"/>
    </location>
</feature>
<feature type="compositionally biased region" description="Basic and acidic residues" evidence="1">
    <location>
        <begin position="13"/>
        <end position="22"/>
    </location>
</feature>
<feature type="region of interest" description="Disordered" evidence="1">
    <location>
        <begin position="1"/>
        <end position="37"/>
    </location>
</feature>
<protein>
    <recommendedName>
        <fullName evidence="2">HTH cro/C1-type domain-containing protein</fullName>
    </recommendedName>
</protein>
<keyword evidence="4" id="KW-1185">Reference proteome</keyword>
<dbReference type="CDD" id="cd00093">
    <property type="entry name" value="HTH_XRE"/>
    <property type="match status" value="1"/>
</dbReference>
<name>A0AAV3X9J7_9CYAN</name>
<dbReference type="InterPro" id="IPR001387">
    <property type="entry name" value="Cro/C1-type_HTH"/>
</dbReference>
<sequence length="94" mass="10478">MSKKKQSNSEDIPPLRRLREEAGLTQAGLAKQIPDKTRTKTLTQAAISRWESGEDEPELTVVQMKALCRALGKSLEELPDDFGAPRQSKSNVRD</sequence>
<evidence type="ECO:0000256" key="1">
    <source>
        <dbReference type="SAM" id="MobiDB-lite"/>
    </source>
</evidence>
<dbReference type="GO" id="GO:0003677">
    <property type="term" value="F:DNA binding"/>
    <property type="evidence" value="ECO:0007669"/>
    <property type="project" value="InterPro"/>
</dbReference>
<dbReference type="SUPFAM" id="SSF47413">
    <property type="entry name" value="lambda repressor-like DNA-binding domains"/>
    <property type="match status" value="1"/>
</dbReference>
<dbReference type="Pfam" id="PF13560">
    <property type="entry name" value="HTH_31"/>
    <property type="match status" value="1"/>
</dbReference>
<dbReference type="Gene3D" id="1.10.260.40">
    <property type="entry name" value="lambda repressor-like DNA-binding domains"/>
    <property type="match status" value="1"/>
</dbReference>
<dbReference type="InterPro" id="IPR010982">
    <property type="entry name" value="Lambda_DNA-bd_dom_sf"/>
</dbReference>
<reference evidence="3" key="1">
    <citation type="submission" date="2019-10" db="EMBL/GenBank/DDBJ databases">
        <title>Draft genome sequece of Microseira wollei NIES-4236.</title>
        <authorList>
            <person name="Yamaguchi H."/>
            <person name="Suzuki S."/>
            <person name="Kawachi M."/>
        </authorList>
    </citation>
    <scope>NUCLEOTIDE SEQUENCE</scope>
    <source>
        <strain evidence="3">NIES-4236</strain>
    </source>
</reference>
<comment type="caution">
    <text evidence="3">The sequence shown here is derived from an EMBL/GenBank/DDBJ whole genome shotgun (WGS) entry which is preliminary data.</text>
</comment>
<evidence type="ECO:0000313" key="3">
    <source>
        <dbReference type="EMBL" id="GET38838.1"/>
    </source>
</evidence>
<dbReference type="AlphaFoldDB" id="A0AAV3X9J7"/>
<dbReference type="Proteomes" id="UP001050975">
    <property type="component" value="Unassembled WGS sequence"/>
</dbReference>